<gene>
    <name evidence="1" type="ORF">IPN02_08060</name>
</gene>
<reference evidence="1 2" key="1">
    <citation type="submission" date="2020-10" db="EMBL/GenBank/DDBJ databases">
        <title>Connecting structure to function with the recovery of over 1000 high-quality activated sludge metagenome-assembled genomes encoding full-length rRNA genes using long-read sequencing.</title>
        <authorList>
            <person name="Singleton C.M."/>
            <person name="Petriglieri F."/>
            <person name="Kristensen J.M."/>
            <person name="Kirkegaard R.H."/>
            <person name="Michaelsen T.Y."/>
            <person name="Andersen M.H."/>
            <person name="Karst S.M."/>
            <person name="Dueholm M.S."/>
            <person name="Nielsen P.H."/>
            <person name="Albertsen M."/>
        </authorList>
    </citation>
    <scope>NUCLEOTIDE SEQUENCE [LARGE SCALE GENOMIC DNA]</scope>
    <source>
        <strain evidence="1">Lyne_18-Q3-R50-59_MAXAC.006</strain>
    </source>
</reference>
<sequence length="169" mass="17686">MSNAQSDPSATINIPDVADLKRAGEALEKEDKHLRSKVNHVAADARFRADRLESINPVIVDGFVDAVAAAEGWLTSPGPAVGIRRLQALTRLPAALGGGSSKLFAADGGAVQQAKADGVTDLEDVAVLGPTEDSFAELVRIAVDMGRSELLRRKGVVDTGSLTNYPADL</sequence>
<dbReference type="EMBL" id="JADJZA010000006">
    <property type="protein sequence ID" value="MBK9296783.1"/>
    <property type="molecule type" value="Genomic_DNA"/>
</dbReference>
<dbReference type="Proteomes" id="UP000727993">
    <property type="component" value="Unassembled WGS sequence"/>
</dbReference>
<proteinExistence type="predicted"/>
<accession>A0A936NC87</accession>
<protein>
    <submittedName>
        <fullName evidence="1">Uncharacterized protein</fullName>
    </submittedName>
</protein>
<comment type="caution">
    <text evidence="1">The sequence shown here is derived from an EMBL/GenBank/DDBJ whole genome shotgun (WGS) entry which is preliminary data.</text>
</comment>
<name>A0A936NC87_9ACTN</name>
<dbReference type="AlphaFoldDB" id="A0A936NC87"/>
<organism evidence="1 2">
    <name type="scientific">Candidatus Neomicrothrix subdominans</name>
    <dbReference type="NCBI Taxonomy" id="2954438"/>
    <lineage>
        <taxon>Bacteria</taxon>
        <taxon>Bacillati</taxon>
        <taxon>Actinomycetota</taxon>
        <taxon>Acidimicrobiia</taxon>
        <taxon>Acidimicrobiales</taxon>
        <taxon>Microthrixaceae</taxon>
        <taxon>Candidatus Neomicrothrix</taxon>
    </lineage>
</organism>
<evidence type="ECO:0000313" key="2">
    <source>
        <dbReference type="Proteomes" id="UP000727993"/>
    </source>
</evidence>
<evidence type="ECO:0000313" key="1">
    <source>
        <dbReference type="EMBL" id="MBK9296783.1"/>
    </source>
</evidence>